<feature type="compositionally biased region" description="Basic and acidic residues" evidence="7">
    <location>
        <begin position="896"/>
        <end position="907"/>
    </location>
</feature>
<evidence type="ECO:0000256" key="7">
    <source>
        <dbReference type="SAM" id="MobiDB-lite"/>
    </source>
</evidence>
<feature type="domain" description="DEAD-box RNA helicase Q" evidence="10">
    <location>
        <begin position="24"/>
        <end position="52"/>
    </location>
</feature>
<dbReference type="InterPro" id="IPR014014">
    <property type="entry name" value="RNA_helicase_DEAD_Q_motif"/>
</dbReference>
<evidence type="ECO:0000259" key="10">
    <source>
        <dbReference type="PROSITE" id="PS51195"/>
    </source>
</evidence>
<dbReference type="GO" id="GO:0010468">
    <property type="term" value="P:regulation of gene expression"/>
    <property type="evidence" value="ECO:0007669"/>
    <property type="project" value="UniProtKB-ARBA"/>
</dbReference>
<evidence type="ECO:0000259" key="8">
    <source>
        <dbReference type="PROSITE" id="PS51192"/>
    </source>
</evidence>
<feature type="domain" description="Helicase C-terminal" evidence="9">
    <location>
        <begin position="264"/>
        <end position="412"/>
    </location>
</feature>
<dbReference type="GO" id="GO:0003724">
    <property type="term" value="F:RNA helicase activity"/>
    <property type="evidence" value="ECO:0007669"/>
    <property type="project" value="UniProtKB-EC"/>
</dbReference>
<evidence type="ECO:0000313" key="11">
    <source>
        <dbReference type="EMBL" id="JAT27512.1"/>
    </source>
</evidence>
<dbReference type="InterPro" id="IPR011545">
    <property type="entry name" value="DEAD/DEAH_box_helicase_dom"/>
</dbReference>
<dbReference type="Pfam" id="PF00270">
    <property type="entry name" value="DEAD"/>
    <property type="match status" value="1"/>
</dbReference>
<protein>
    <recommendedName>
        <fullName evidence="1">RNA helicase</fullName>
        <ecNumber evidence="1">3.6.4.13</ecNumber>
    </recommendedName>
</protein>
<dbReference type="Gene3D" id="3.40.50.300">
    <property type="entry name" value="P-loop containing nucleotide triphosphate hydrolases"/>
    <property type="match status" value="2"/>
</dbReference>
<dbReference type="PROSITE" id="PS51192">
    <property type="entry name" value="HELICASE_ATP_BIND_1"/>
    <property type="match status" value="1"/>
</dbReference>
<evidence type="ECO:0000259" key="9">
    <source>
        <dbReference type="PROSITE" id="PS51194"/>
    </source>
</evidence>
<feature type="compositionally biased region" description="Polar residues" evidence="7">
    <location>
        <begin position="1063"/>
        <end position="1080"/>
    </location>
</feature>
<dbReference type="EMBL" id="GEBQ01012465">
    <property type="protein sequence ID" value="JAT27512.1"/>
    <property type="molecule type" value="Transcribed_RNA"/>
</dbReference>
<proteinExistence type="predicted"/>
<dbReference type="GO" id="GO:0016787">
    <property type="term" value="F:hydrolase activity"/>
    <property type="evidence" value="ECO:0007669"/>
    <property type="project" value="UniProtKB-KW"/>
</dbReference>
<dbReference type="GO" id="GO:0005829">
    <property type="term" value="C:cytosol"/>
    <property type="evidence" value="ECO:0007669"/>
    <property type="project" value="TreeGrafter"/>
</dbReference>
<evidence type="ECO:0000256" key="6">
    <source>
        <dbReference type="PROSITE-ProRule" id="PRU00552"/>
    </source>
</evidence>
<feature type="region of interest" description="Disordered" evidence="7">
    <location>
        <begin position="856"/>
        <end position="941"/>
    </location>
</feature>
<organism evidence="11">
    <name type="scientific">Graphocephala atropunctata</name>
    <dbReference type="NCBI Taxonomy" id="36148"/>
    <lineage>
        <taxon>Eukaryota</taxon>
        <taxon>Metazoa</taxon>
        <taxon>Ecdysozoa</taxon>
        <taxon>Arthropoda</taxon>
        <taxon>Hexapoda</taxon>
        <taxon>Insecta</taxon>
        <taxon>Pterygota</taxon>
        <taxon>Neoptera</taxon>
        <taxon>Paraneoptera</taxon>
        <taxon>Hemiptera</taxon>
        <taxon>Auchenorrhyncha</taxon>
        <taxon>Membracoidea</taxon>
        <taxon>Cicadellidae</taxon>
        <taxon>Cicadellinae</taxon>
        <taxon>Cicadellini</taxon>
        <taxon>Graphocephala</taxon>
    </lineage>
</organism>
<dbReference type="InterPro" id="IPR027417">
    <property type="entry name" value="P-loop_NTPase"/>
</dbReference>
<dbReference type="SMART" id="SM00487">
    <property type="entry name" value="DEXDc"/>
    <property type="match status" value="1"/>
</dbReference>
<feature type="region of interest" description="Disordered" evidence="7">
    <location>
        <begin position="1040"/>
        <end position="1080"/>
    </location>
</feature>
<feature type="region of interest" description="Disordered" evidence="7">
    <location>
        <begin position="1185"/>
        <end position="1229"/>
    </location>
</feature>
<dbReference type="EC" id="3.6.4.13" evidence="1"/>
<feature type="compositionally biased region" description="Basic and acidic residues" evidence="7">
    <location>
        <begin position="505"/>
        <end position="525"/>
    </location>
</feature>
<feature type="compositionally biased region" description="Polar residues" evidence="7">
    <location>
        <begin position="1214"/>
        <end position="1227"/>
    </location>
</feature>
<feature type="region of interest" description="Disordered" evidence="7">
    <location>
        <begin position="470"/>
        <end position="528"/>
    </location>
</feature>
<name>A0A1B6LV17_9HEMI</name>
<dbReference type="InterPro" id="IPR050079">
    <property type="entry name" value="DEAD_box_RNA_helicase"/>
</dbReference>
<keyword evidence="5" id="KW-0067">ATP-binding</keyword>
<feature type="compositionally biased region" description="Acidic residues" evidence="7">
    <location>
        <begin position="1042"/>
        <end position="1052"/>
    </location>
</feature>
<accession>A0A1B6LV17</accession>
<dbReference type="InterPro" id="IPR001650">
    <property type="entry name" value="Helicase_C-like"/>
</dbReference>
<feature type="compositionally biased region" description="Polar residues" evidence="7">
    <location>
        <begin position="863"/>
        <end position="887"/>
    </location>
</feature>
<feature type="short sequence motif" description="Q motif" evidence="6">
    <location>
        <begin position="24"/>
        <end position="52"/>
    </location>
</feature>
<evidence type="ECO:0000256" key="4">
    <source>
        <dbReference type="ARBA" id="ARBA00022806"/>
    </source>
</evidence>
<dbReference type="InterPro" id="IPR000629">
    <property type="entry name" value="RNA-helicase_DEAD-box_CS"/>
</dbReference>
<keyword evidence="4" id="KW-0347">Helicase</keyword>
<dbReference type="SMART" id="SM00490">
    <property type="entry name" value="HELICc"/>
    <property type="match status" value="1"/>
</dbReference>
<feature type="domain" description="Helicase ATP-binding" evidence="8">
    <location>
        <begin position="55"/>
        <end position="225"/>
    </location>
</feature>
<evidence type="ECO:0000256" key="5">
    <source>
        <dbReference type="ARBA" id="ARBA00022840"/>
    </source>
</evidence>
<keyword evidence="2" id="KW-0547">Nucleotide-binding</keyword>
<evidence type="ECO:0000256" key="1">
    <source>
        <dbReference type="ARBA" id="ARBA00012552"/>
    </source>
</evidence>
<dbReference type="SUPFAM" id="SSF52540">
    <property type="entry name" value="P-loop containing nucleoside triphosphate hydrolases"/>
    <property type="match status" value="1"/>
</dbReference>
<reference evidence="11" key="1">
    <citation type="submission" date="2015-11" db="EMBL/GenBank/DDBJ databases">
        <title>De novo transcriptome assembly of four potential Pierce s Disease insect vectors from Arizona vineyards.</title>
        <authorList>
            <person name="Tassone E.E."/>
        </authorList>
    </citation>
    <scope>NUCLEOTIDE SEQUENCE</scope>
</reference>
<dbReference type="PANTHER" id="PTHR47959:SF1">
    <property type="entry name" value="ATP-DEPENDENT RNA HELICASE DBPA"/>
    <property type="match status" value="1"/>
</dbReference>
<dbReference type="Pfam" id="PF00271">
    <property type="entry name" value="Helicase_C"/>
    <property type="match status" value="1"/>
</dbReference>
<dbReference type="PROSITE" id="PS00039">
    <property type="entry name" value="DEAD_ATP_HELICASE"/>
    <property type="match status" value="1"/>
</dbReference>
<keyword evidence="3" id="KW-0378">Hydrolase</keyword>
<evidence type="ECO:0000256" key="3">
    <source>
        <dbReference type="ARBA" id="ARBA00022801"/>
    </source>
</evidence>
<dbReference type="AlphaFoldDB" id="A0A1B6LV17"/>
<dbReference type="PANTHER" id="PTHR47959">
    <property type="entry name" value="ATP-DEPENDENT RNA HELICASE RHLE-RELATED"/>
    <property type="match status" value="1"/>
</dbReference>
<evidence type="ECO:0000256" key="2">
    <source>
        <dbReference type="ARBA" id="ARBA00022741"/>
    </source>
</evidence>
<dbReference type="CDD" id="cd18787">
    <property type="entry name" value="SF2_C_DEAD"/>
    <property type="match status" value="1"/>
</dbReference>
<dbReference type="GO" id="GO:0005524">
    <property type="term" value="F:ATP binding"/>
    <property type="evidence" value="ECO:0007669"/>
    <property type="project" value="UniProtKB-KW"/>
</dbReference>
<feature type="compositionally biased region" description="Basic and acidic residues" evidence="7">
    <location>
        <begin position="470"/>
        <end position="481"/>
    </location>
</feature>
<dbReference type="InterPro" id="IPR014001">
    <property type="entry name" value="Helicase_ATP-bd"/>
</dbReference>
<dbReference type="PROSITE" id="PS51195">
    <property type="entry name" value="Q_MOTIF"/>
    <property type="match status" value="1"/>
</dbReference>
<feature type="compositionally biased region" description="Acidic residues" evidence="7">
    <location>
        <begin position="485"/>
        <end position="494"/>
    </location>
</feature>
<dbReference type="GO" id="GO:0003676">
    <property type="term" value="F:nucleic acid binding"/>
    <property type="evidence" value="ECO:0007669"/>
    <property type="project" value="InterPro"/>
</dbReference>
<sequence length="1267" mass="143041">MVQHKAQDVSAKPRTGDIQISEDIDFKTMLLPIPIVQGLKKSGYLKPSPIQRKALPLVRCGLDLIIQAKAGTGKTCVFTVAALELVQPTLPRLQAVVLAPTREIAQQITEVITAIGQDCPGLKTCCFVGGYPLSLDTSKAVGCHIAVGAPGRMKHLIDKEILNTEHVRLFVLDEADKLMEKMFVNDINVIFSHLPESKQVLACSATYTADLMGFVSCYMYRGQYVTPEPASGANTTVLVGIRQYICVLTPHVNRLAQLRLKEKQLLHLLRSVPFNQCLVFSNLHTRAVSLCNMLRGQGWSAEWIAGRQEQADRVIALSQLKEHKVRVLVTTDLTARGIDVENVNLIINLDVPIDHHTYLHRMGRAGRYGSHGMVVTVVSSEGELDAFKRHLGAIGGTSQSVSKIPEDFINLDLWTTSEDHFEKVYGVVHSKKHSSHKKYVHKGSSKIVKPTSQKKNGKLLVEVFEDGNASKKSTDTDEKFSQESTDSDSDEDFGENVSSIGDVTVDIKEDTNKSENRTDTDEKFSQESSDDSAVIVKCDKEAVPEKNVCSCDLFKVQPTDIATEVGPSLFCATMSEEHWHKVLPVVVQESKIPLNTPLILVDCKLFRVKSMQEFGESSLAVDQNESQLISFESESCRTDDFLSFEEINSVLKSEVINLNSCPKKNNLDKILSFNEIKDFIDDCAFETTSPSGEKNENCENVRRMLTKYKKNRKELENLFKRLDCFDVVGWMAVDEKFNILEKFKNDLNEVFALMLVKCHTGRDHIKVLGTNSDCKEMEDKKSDIGQVLAFNLNTLRLTTPLSMLNIVEQLMITNKLTDKKYVCVDTNEKGDVAENGHEELKKGQREVSNLKKVVKTNKHKIEMNNSSKCSETSGSGNQYKTSSSERNLNVPYNKHYPIDDVSNRTSEESSAVYGKEKSRPISKQTLGKVKPTKAQVRHHSSLKCGTNRSFASETIGERLPVESKISQIHKRRDEIDMKSNRRVTSKPGKGICLTPLNAEQCINPCDASNRNQPHSSTGSEDSGSYIDMSQNLMKWNELHDFEESDSESSEESDVLRHSKPSKVRNSSTDSSDVSFETSQVMKQKDFHDRLAKQIKKQREKHRNITLKAEFDDGNSFKFKASSLNCFERGSEHQERRKDLVKSSHYTNGNVKRTNNSWAFELNNSSKELYKYLDGKQDEDRVHTLRNRKFVHDAQRKRSSTQNTQNKDQGHENHCYQNQTPNNGQSAKPRTLRADNLFSEWYYTWYTQVRERAQEIEMTEYINSMSTP</sequence>
<gene>
    <name evidence="11" type="ORF">g.25960</name>
</gene>
<dbReference type="PROSITE" id="PS51194">
    <property type="entry name" value="HELICASE_CTER"/>
    <property type="match status" value="1"/>
</dbReference>